<gene>
    <name evidence="3" type="ORF">C7C45_12580</name>
</gene>
<keyword evidence="2" id="KW-1133">Transmembrane helix</keyword>
<dbReference type="Proteomes" id="UP000248333">
    <property type="component" value="Unassembled WGS sequence"/>
</dbReference>
<name>A0A318NPI0_9ACTN</name>
<evidence type="ECO:0000256" key="1">
    <source>
        <dbReference type="SAM" id="MobiDB-lite"/>
    </source>
</evidence>
<proteinExistence type="predicted"/>
<keyword evidence="2" id="KW-0472">Membrane</keyword>
<dbReference type="RefSeq" id="WP_110563796.1">
    <property type="nucleotide sequence ID" value="NZ_PYBV01000014.1"/>
</dbReference>
<organism evidence="3 4">
    <name type="scientific">Micromonospora arborensis</name>
    <dbReference type="NCBI Taxonomy" id="2116518"/>
    <lineage>
        <taxon>Bacteria</taxon>
        <taxon>Bacillati</taxon>
        <taxon>Actinomycetota</taxon>
        <taxon>Actinomycetes</taxon>
        <taxon>Micromonosporales</taxon>
        <taxon>Micromonosporaceae</taxon>
        <taxon>Micromonospora</taxon>
    </lineage>
</organism>
<evidence type="ECO:0008006" key="5">
    <source>
        <dbReference type="Google" id="ProtNLM"/>
    </source>
</evidence>
<comment type="caution">
    <text evidence="3">The sequence shown here is derived from an EMBL/GenBank/DDBJ whole genome shotgun (WGS) entry which is preliminary data.</text>
</comment>
<feature type="region of interest" description="Disordered" evidence="1">
    <location>
        <begin position="345"/>
        <end position="412"/>
    </location>
</feature>
<evidence type="ECO:0000313" key="3">
    <source>
        <dbReference type="EMBL" id="PYC71228.1"/>
    </source>
</evidence>
<dbReference type="OrthoDB" id="5178692at2"/>
<dbReference type="AlphaFoldDB" id="A0A318NPI0"/>
<feature type="transmembrane region" description="Helical" evidence="2">
    <location>
        <begin position="311"/>
        <end position="334"/>
    </location>
</feature>
<keyword evidence="4" id="KW-1185">Reference proteome</keyword>
<sequence length="412" mass="43530">MTVPAPRARRRPSTLGRLLPLLLIGALLAPVGLLLTTTWRQTTDDRDLAVRERLGVQYLSALGSVTDALVEAQTAAINGRPVSGEALNRAVEEAAAVDAHIGVELLSQERWAGVRARLEALRGRSATDPESAYTAYSEVSDLLLALHRKVRESSGLVRDPAADSFFLQDSAGQDLPEAVVAAGRLADLGTLVSRRPAAEQPRGLLELTGLRVAALGPATDLVDNLRSAVDGSESTDLGANVLTPLDTYQRSVEALAAYSTPANGRGPVDPRQLSAAGLNTQRAARQLQPVILSELDALLVERIDELDRDRWLTAGAGVVAGLLLGWLAALLFAAGRRARHRAALAATHTGSPDTSAALDRWQPGDGESRRLPPTAGDPHGLPPTADDPRGLQPVGTARDPETAQWGAFDAAR</sequence>
<accession>A0A318NPI0</accession>
<dbReference type="EMBL" id="PYBV01000014">
    <property type="protein sequence ID" value="PYC71228.1"/>
    <property type="molecule type" value="Genomic_DNA"/>
</dbReference>
<protein>
    <recommendedName>
        <fullName evidence="5">Nitrate/nitrite sensing protein domain-containing protein</fullName>
    </recommendedName>
</protein>
<evidence type="ECO:0000313" key="4">
    <source>
        <dbReference type="Proteomes" id="UP000248333"/>
    </source>
</evidence>
<keyword evidence="2" id="KW-0812">Transmembrane</keyword>
<evidence type="ECO:0000256" key="2">
    <source>
        <dbReference type="SAM" id="Phobius"/>
    </source>
</evidence>
<reference evidence="3 4" key="1">
    <citation type="submission" date="2018-03" db="EMBL/GenBank/DDBJ databases">
        <title>Bioinformatic expansion and discovery of thiopeptide antibiotics.</title>
        <authorList>
            <person name="Schwalen C.J."/>
            <person name="Hudson G.A."/>
            <person name="Mitchell D.A."/>
        </authorList>
    </citation>
    <scope>NUCLEOTIDE SEQUENCE [LARGE SCALE GENOMIC DNA]</scope>
    <source>
        <strain evidence="3 4">NRRL 8041</strain>
    </source>
</reference>